<proteinExistence type="predicted"/>
<keyword evidence="2" id="KW-1185">Reference proteome</keyword>
<sequence>MKTYLLVKLKEEIRVNGGCSPDDPEFAYVVGDCLKSTGEYFVDKKEALKKAKEKTLKNLEKEAFGVIKIDMP</sequence>
<dbReference type="RefSeq" id="WP_140422759.1">
    <property type="nucleotide sequence ID" value="NZ_CP061813.1"/>
</dbReference>
<protein>
    <submittedName>
        <fullName evidence="1">Uncharacterized protein</fullName>
    </submittedName>
</protein>
<dbReference type="KEGG" id="phal:H9I45_15045"/>
<dbReference type="Proteomes" id="UP000516764">
    <property type="component" value="Chromosome"/>
</dbReference>
<organism evidence="1 2">
    <name type="scientific">Polaribacter haliotis</name>
    <dbReference type="NCBI Taxonomy" id="1888915"/>
    <lineage>
        <taxon>Bacteria</taxon>
        <taxon>Pseudomonadati</taxon>
        <taxon>Bacteroidota</taxon>
        <taxon>Flavobacteriia</taxon>
        <taxon>Flavobacteriales</taxon>
        <taxon>Flavobacteriaceae</taxon>
    </lineage>
</organism>
<dbReference type="AlphaFoldDB" id="A0A7L8AF44"/>
<reference evidence="1 2" key="1">
    <citation type="journal article" date="2016" name="Int. J. Syst. Evol. Microbiol.">
        <title>Polaribacter haliotis sp. nov., isolated from the gut of abalone Haliotis discus hannai.</title>
        <authorList>
            <person name="Kim Y.O."/>
            <person name="Park I.S."/>
            <person name="Park S."/>
            <person name="Nam B.H."/>
            <person name="Park J.M."/>
            <person name="Kim D.G."/>
            <person name="Yoon J.H."/>
        </authorList>
    </citation>
    <scope>NUCLEOTIDE SEQUENCE [LARGE SCALE GENOMIC DNA]</scope>
    <source>
        <strain evidence="1 2">KCTC 52418</strain>
    </source>
</reference>
<name>A0A7L8AF44_9FLAO</name>
<dbReference type="EMBL" id="CP061813">
    <property type="protein sequence ID" value="QOD60635.1"/>
    <property type="molecule type" value="Genomic_DNA"/>
</dbReference>
<gene>
    <name evidence="1" type="ORF">H9I45_15045</name>
</gene>
<evidence type="ECO:0000313" key="1">
    <source>
        <dbReference type="EMBL" id="QOD60635.1"/>
    </source>
</evidence>
<evidence type="ECO:0000313" key="2">
    <source>
        <dbReference type="Proteomes" id="UP000516764"/>
    </source>
</evidence>
<accession>A0A7L8AF44</accession>